<dbReference type="CDD" id="cd18787">
    <property type="entry name" value="SF2_C_DEAD"/>
    <property type="match status" value="1"/>
</dbReference>
<dbReference type="AlphaFoldDB" id="A0A0E1S2I9"/>
<keyword evidence="7 10" id="KW-0694">RNA-binding</keyword>
<dbReference type="PROSITE" id="PS00039">
    <property type="entry name" value="DEAD_ATP_HELICASE"/>
    <property type="match status" value="1"/>
</dbReference>
<dbReference type="EC" id="3.6.4.13" evidence="10"/>
<evidence type="ECO:0000256" key="11">
    <source>
        <dbReference type="SAM" id="MobiDB-lite"/>
    </source>
</evidence>
<reference evidence="16" key="2">
    <citation type="journal article" date="2010" name="Genome Res.">
        <title>Population genomic sequencing of Coccidioides fungi reveals recent hybridization and transposon control.</title>
        <authorList>
            <person name="Neafsey D.E."/>
            <person name="Barker B.M."/>
            <person name="Sharpton T.J."/>
            <person name="Stajich J.E."/>
            <person name="Park D.J."/>
            <person name="Whiston E."/>
            <person name="Hung C.-Y."/>
            <person name="McMahan C."/>
            <person name="White J."/>
            <person name="Sykes S."/>
            <person name="Heiman D."/>
            <person name="Young S."/>
            <person name="Zeng Q."/>
            <person name="Abouelleil A."/>
            <person name="Aftuck L."/>
            <person name="Bessette D."/>
            <person name="Brown A."/>
            <person name="FitzGerald M."/>
            <person name="Lui A."/>
            <person name="Macdonald J.P."/>
            <person name="Priest M."/>
            <person name="Orbach M.J."/>
            <person name="Galgiani J.N."/>
            <person name="Kirkland T.N."/>
            <person name="Cole G.T."/>
            <person name="Birren B.W."/>
            <person name="Henn M.R."/>
            <person name="Taylor J.W."/>
            <person name="Rounsley S.D."/>
        </authorList>
    </citation>
    <scope>GENOME REANNOTATION</scope>
    <source>
        <strain evidence="16">RS</strain>
    </source>
</reference>
<dbReference type="KEGG" id="cim:CIMG_02993"/>
<evidence type="ECO:0000256" key="9">
    <source>
        <dbReference type="PROSITE-ProRule" id="PRU00552"/>
    </source>
</evidence>
<dbReference type="GO" id="GO:0003724">
    <property type="term" value="F:RNA helicase activity"/>
    <property type="evidence" value="ECO:0007669"/>
    <property type="project" value="UniProtKB-EC"/>
</dbReference>
<comment type="function">
    <text evidence="10">RNA helicase.</text>
</comment>
<dbReference type="OrthoDB" id="3370at2759"/>
<keyword evidence="4 10" id="KW-0378">Hydrolase</keyword>
<evidence type="ECO:0000313" key="15">
    <source>
        <dbReference type="EMBL" id="EAS31969.1"/>
    </source>
</evidence>
<comment type="catalytic activity">
    <reaction evidence="8 10">
        <text>ATP + H2O = ADP + phosphate + H(+)</text>
        <dbReference type="Rhea" id="RHEA:13065"/>
        <dbReference type="ChEBI" id="CHEBI:15377"/>
        <dbReference type="ChEBI" id="CHEBI:15378"/>
        <dbReference type="ChEBI" id="CHEBI:30616"/>
        <dbReference type="ChEBI" id="CHEBI:43474"/>
        <dbReference type="ChEBI" id="CHEBI:456216"/>
        <dbReference type="EC" id="3.6.4.13"/>
    </reaction>
</comment>
<dbReference type="InterPro" id="IPR011545">
    <property type="entry name" value="DEAD/DEAH_box_helicase_dom"/>
</dbReference>
<dbReference type="InterPro" id="IPR001650">
    <property type="entry name" value="Helicase_C-like"/>
</dbReference>
<comment type="domain">
    <text evidence="10">The Q motif is unique to and characteristic of the DEAD box family of RNA helicases and controls ATP binding and hydrolysis.</text>
</comment>
<evidence type="ECO:0000259" key="14">
    <source>
        <dbReference type="PROSITE" id="PS51195"/>
    </source>
</evidence>
<feature type="domain" description="DEAD-box RNA helicase Q" evidence="14">
    <location>
        <begin position="246"/>
        <end position="274"/>
    </location>
</feature>
<evidence type="ECO:0000256" key="2">
    <source>
        <dbReference type="ARBA" id="ARBA00022552"/>
    </source>
</evidence>
<keyword evidence="16" id="KW-1185">Reference proteome</keyword>
<evidence type="ECO:0000256" key="10">
    <source>
        <dbReference type="RuleBase" id="RU365068"/>
    </source>
</evidence>
<dbReference type="Pfam" id="PF00270">
    <property type="entry name" value="DEAD"/>
    <property type="match status" value="2"/>
</dbReference>
<dbReference type="Pfam" id="PF00271">
    <property type="entry name" value="Helicase_C"/>
    <property type="match status" value="1"/>
</dbReference>
<dbReference type="InterPro" id="IPR027417">
    <property type="entry name" value="P-loop_NTPase"/>
</dbReference>
<comment type="similarity">
    <text evidence="10">Belongs to the DEAD box helicase family.</text>
</comment>
<feature type="compositionally biased region" description="Basic and acidic residues" evidence="11">
    <location>
        <begin position="111"/>
        <end position="120"/>
    </location>
</feature>
<dbReference type="PROSITE" id="PS51194">
    <property type="entry name" value="HELICASE_CTER"/>
    <property type="match status" value="1"/>
</dbReference>
<dbReference type="SMART" id="SM00487">
    <property type="entry name" value="DEXDc"/>
    <property type="match status" value="1"/>
</dbReference>
<feature type="compositionally biased region" description="Low complexity" evidence="11">
    <location>
        <begin position="50"/>
        <end position="65"/>
    </location>
</feature>
<evidence type="ECO:0000256" key="3">
    <source>
        <dbReference type="ARBA" id="ARBA00022741"/>
    </source>
</evidence>
<dbReference type="STRING" id="246410.A0A0E1S2I9"/>
<dbReference type="PANTHER" id="PTHR24031">
    <property type="entry name" value="RNA HELICASE"/>
    <property type="match status" value="1"/>
</dbReference>
<feature type="region of interest" description="Disordered" evidence="11">
    <location>
        <begin position="587"/>
        <end position="631"/>
    </location>
</feature>
<dbReference type="FunCoup" id="A0A0E1S2I9">
    <property type="interactions" value="832"/>
</dbReference>
<evidence type="ECO:0000259" key="13">
    <source>
        <dbReference type="PROSITE" id="PS51194"/>
    </source>
</evidence>
<dbReference type="Gene3D" id="3.40.50.300">
    <property type="entry name" value="P-loop containing nucleotide triphosphate hydrolases"/>
    <property type="match status" value="2"/>
</dbReference>
<keyword evidence="5 10" id="KW-0347">Helicase</keyword>
<dbReference type="VEuPathDB" id="FungiDB:CIMG_02993"/>
<evidence type="ECO:0000256" key="4">
    <source>
        <dbReference type="ARBA" id="ARBA00022801"/>
    </source>
</evidence>
<dbReference type="PROSITE" id="PS51192">
    <property type="entry name" value="HELICASE_ATP_BIND_1"/>
    <property type="match status" value="1"/>
</dbReference>
<feature type="domain" description="Helicase C-terminal" evidence="13">
    <location>
        <begin position="629"/>
        <end position="777"/>
    </location>
</feature>
<feature type="region of interest" description="Disordered" evidence="11">
    <location>
        <begin position="1"/>
        <end position="165"/>
    </location>
</feature>
<dbReference type="GO" id="GO:0016787">
    <property type="term" value="F:hydrolase activity"/>
    <property type="evidence" value="ECO:0007669"/>
    <property type="project" value="UniProtKB-KW"/>
</dbReference>
<evidence type="ECO:0000259" key="12">
    <source>
        <dbReference type="PROSITE" id="PS51192"/>
    </source>
</evidence>
<dbReference type="EMBL" id="GG704916">
    <property type="protein sequence ID" value="EAS31969.1"/>
    <property type="molecule type" value="Genomic_DNA"/>
</dbReference>
<evidence type="ECO:0000313" key="16">
    <source>
        <dbReference type="Proteomes" id="UP000001261"/>
    </source>
</evidence>
<sequence length="809" mass="88053">MAFYARYIPPTSLSSIKSEDLLKSPKHKEDSRHADAAPPAIRSPQKKSRSPNNSSRPEPSINPESHSNTSSVEKKKKSRDANGTGGLRRARSPMETSPTSEASRADSPGQSEHRARGSREADEEPSPALSSPATSPGHTQTKSKQPKRKRMADNDLSVVEAAPPAKHAKILSKYERYTVQAPKASAAEEPGPDQEPVDQLAEEISTHGLTPLPQPEQAPEHSQQPSYATLPEWLAHPVVVSPDTHLPFTELGLHPKQISTLQSQGYSKAMPVQSAVLPLALKSEHRGDICVSAATGSGKTLSYVLPLISTIEPSPVSQLRGLIIVPTRELVKQARNTCELCAAGTGLRIGTAVGSTALKDEQSALMGQEQVYNFQAWKGKFSSVMTGSDWTNFDLQEYVAEAKECRGALPNHFAKTSPNIDILVSTPGRLVDHIRSTKGFTLKHLKWLVIDEADKLLNESFQEWSQTVLQAVESKGNDDAHPVPKDLCSLPKEQTIRKIILSATMTRDITKLNSLRLINPKLVEVRALDNSKGMLPSLLTRPPNTRFEGYQLPPTLNEMFVPAGDGSDKPLYLLELMASHLNIEAQGPIPDLPRLDRSSATSPSGSEEPSDDDSYPAPSTVSNSGSPDSLPDIPASSRSALIFTKSSESALRLARLLALLSPSFADCIGVLVKSNKSSTARKTLAAYRQGKIPVVVATDRASRGLDLPALDHVISYDVPTSVTSYIHRVGRTARAGRRGVAWTLVAHNEGRWFSNEIVKGALDRGCRSVKRMTIKPSTDSDLRERYASALKQLEKEVVKRHKKHLAVDV</sequence>
<dbReference type="InterPro" id="IPR000629">
    <property type="entry name" value="RNA-helicase_DEAD-box_CS"/>
</dbReference>
<dbReference type="GO" id="GO:0006364">
    <property type="term" value="P:rRNA processing"/>
    <property type="evidence" value="ECO:0007669"/>
    <property type="project" value="UniProtKB-KW"/>
</dbReference>
<dbReference type="InParanoid" id="A0A0E1S2I9"/>
<feature type="domain" description="Helicase ATP-binding" evidence="12">
    <location>
        <begin position="280"/>
        <end position="523"/>
    </location>
</feature>
<dbReference type="CDD" id="cd17956">
    <property type="entry name" value="DEADc_DDX51"/>
    <property type="match status" value="1"/>
</dbReference>
<evidence type="ECO:0000256" key="6">
    <source>
        <dbReference type="ARBA" id="ARBA00022840"/>
    </source>
</evidence>
<evidence type="ECO:0000256" key="5">
    <source>
        <dbReference type="ARBA" id="ARBA00022806"/>
    </source>
</evidence>
<accession>A0A0E1S2I9</accession>
<name>A0A0E1S2I9_COCIM</name>
<feature type="short sequence motif" description="Q motif" evidence="9">
    <location>
        <begin position="246"/>
        <end position="274"/>
    </location>
</feature>
<keyword evidence="2" id="KW-0698">rRNA processing</keyword>
<feature type="compositionally biased region" description="Basic and acidic residues" evidence="11">
    <location>
        <begin position="17"/>
        <end position="35"/>
    </location>
</feature>
<evidence type="ECO:0000256" key="1">
    <source>
        <dbReference type="ARBA" id="ARBA00004604"/>
    </source>
</evidence>
<reference evidence="16" key="1">
    <citation type="journal article" date="2009" name="Genome Res.">
        <title>Comparative genomic analyses of the human fungal pathogens Coccidioides and their relatives.</title>
        <authorList>
            <person name="Sharpton T.J."/>
            <person name="Stajich J.E."/>
            <person name="Rounsley S.D."/>
            <person name="Gardner M.J."/>
            <person name="Wortman J.R."/>
            <person name="Jordar V.S."/>
            <person name="Maiti R."/>
            <person name="Kodira C.D."/>
            <person name="Neafsey D.E."/>
            <person name="Zeng Q."/>
            <person name="Hung C.-Y."/>
            <person name="McMahan C."/>
            <person name="Muszewska A."/>
            <person name="Grynberg M."/>
            <person name="Mandel M.A."/>
            <person name="Kellner E.M."/>
            <person name="Barker B.M."/>
            <person name="Galgiani J.N."/>
            <person name="Orbach M.J."/>
            <person name="Kirkland T.N."/>
            <person name="Cole G.T."/>
            <person name="Henn M.R."/>
            <person name="Birren B.W."/>
            <person name="Taylor J.W."/>
        </authorList>
    </citation>
    <scope>NUCLEOTIDE SEQUENCE [LARGE SCALE GENOMIC DNA]</scope>
    <source>
        <strain evidence="16">RS</strain>
    </source>
</reference>
<protein>
    <recommendedName>
        <fullName evidence="10">ATP-dependent RNA helicase</fullName>
        <ecNumber evidence="10">3.6.4.13</ecNumber>
    </recommendedName>
</protein>
<evidence type="ECO:0000256" key="7">
    <source>
        <dbReference type="ARBA" id="ARBA00022884"/>
    </source>
</evidence>
<dbReference type="GO" id="GO:0003723">
    <property type="term" value="F:RNA binding"/>
    <property type="evidence" value="ECO:0007669"/>
    <property type="project" value="UniProtKB-UniRule"/>
</dbReference>
<dbReference type="RefSeq" id="XP_001243552.1">
    <property type="nucleotide sequence ID" value="XM_001243551.2"/>
</dbReference>
<dbReference type="PROSITE" id="PS51195">
    <property type="entry name" value="Q_MOTIF"/>
    <property type="match status" value="1"/>
</dbReference>
<dbReference type="GO" id="GO:0005524">
    <property type="term" value="F:ATP binding"/>
    <property type="evidence" value="ECO:0007669"/>
    <property type="project" value="UniProtKB-UniRule"/>
</dbReference>
<proteinExistence type="inferred from homology"/>
<evidence type="ECO:0000256" key="8">
    <source>
        <dbReference type="ARBA" id="ARBA00047984"/>
    </source>
</evidence>
<dbReference type="SMART" id="SM00490">
    <property type="entry name" value="HELICc"/>
    <property type="match status" value="1"/>
</dbReference>
<dbReference type="GeneID" id="4562791"/>
<keyword evidence="3 10" id="KW-0547">Nucleotide-binding</keyword>
<dbReference type="InterPro" id="IPR014014">
    <property type="entry name" value="RNA_helicase_DEAD_Q_motif"/>
</dbReference>
<keyword evidence="6 10" id="KW-0067">ATP-binding</keyword>
<gene>
    <name evidence="15" type="ORF">CIMG_02993</name>
</gene>
<feature type="compositionally biased region" description="Low complexity" evidence="11">
    <location>
        <begin position="126"/>
        <end position="136"/>
    </location>
</feature>
<dbReference type="Proteomes" id="UP000001261">
    <property type="component" value="Unassembled WGS sequence"/>
</dbReference>
<comment type="subcellular location">
    <subcellularLocation>
        <location evidence="1">Nucleus</location>
        <location evidence="1">Nucleolus</location>
    </subcellularLocation>
</comment>
<dbReference type="InterPro" id="IPR014001">
    <property type="entry name" value="Helicase_ATP-bd"/>
</dbReference>
<dbReference type="OMA" id="HLEWLVI"/>
<dbReference type="SUPFAM" id="SSF52540">
    <property type="entry name" value="P-loop containing nucleoside triphosphate hydrolases"/>
    <property type="match status" value="1"/>
</dbReference>
<organism evidence="15 16">
    <name type="scientific">Coccidioides immitis (strain RS)</name>
    <name type="common">Valley fever fungus</name>
    <dbReference type="NCBI Taxonomy" id="246410"/>
    <lineage>
        <taxon>Eukaryota</taxon>
        <taxon>Fungi</taxon>
        <taxon>Dikarya</taxon>
        <taxon>Ascomycota</taxon>
        <taxon>Pezizomycotina</taxon>
        <taxon>Eurotiomycetes</taxon>
        <taxon>Eurotiomycetidae</taxon>
        <taxon>Onygenales</taxon>
        <taxon>Onygenaceae</taxon>
        <taxon>Coccidioides</taxon>
    </lineage>
</organism>
<dbReference type="GO" id="GO:0005730">
    <property type="term" value="C:nucleolus"/>
    <property type="evidence" value="ECO:0007669"/>
    <property type="project" value="UniProtKB-SubCell"/>
</dbReference>